<comment type="caution">
    <text evidence="1">The sequence shown here is derived from an EMBL/GenBank/DDBJ whole genome shotgun (WGS) entry which is preliminary data.</text>
</comment>
<name>A0ABV6NHF8_9BACI</name>
<proteinExistence type="predicted"/>
<evidence type="ECO:0000313" key="1">
    <source>
        <dbReference type="EMBL" id="MFC0560124.1"/>
    </source>
</evidence>
<protein>
    <submittedName>
        <fullName evidence="1">DUF2500 domain-containing protein</fullName>
    </submittedName>
</protein>
<dbReference type="RefSeq" id="WP_337956312.1">
    <property type="nucleotide sequence ID" value="NZ_JAQQWT010000002.1"/>
</dbReference>
<reference evidence="1 2" key="1">
    <citation type="submission" date="2024-09" db="EMBL/GenBank/DDBJ databases">
        <authorList>
            <person name="Sun Q."/>
            <person name="Mori K."/>
        </authorList>
    </citation>
    <scope>NUCLEOTIDE SEQUENCE [LARGE SCALE GENOMIC DNA]</scope>
    <source>
        <strain evidence="1 2">NCAIM B.02301</strain>
    </source>
</reference>
<keyword evidence="2" id="KW-1185">Reference proteome</keyword>
<dbReference type="InterPro" id="IPR019635">
    <property type="entry name" value="DUF2500"/>
</dbReference>
<dbReference type="Proteomes" id="UP001589833">
    <property type="component" value="Unassembled WGS sequence"/>
</dbReference>
<organism evidence="1 2">
    <name type="scientific">Halalkalibacter alkalisediminis</name>
    <dbReference type="NCBI Taxonomy" id="935616"/>
    <lineage>
        <taxon>Bacteria</taxon>
        <taxon>Bacillati</taxon>
        <taxon>Bacillota</taxon>
        <taxon>Bacilli</taxon>
        <taxon>Bacillales</taxon>
        <taxon>Bacillaceae</taxon>
        <taxon>Halalkalibacter</taxon>
    </lineage>
</organism>
<dbReference type="EMBL" id="JBHLTR010000017">
    <property type="protein sequence ID" value="MFC0560124.1"/>
    <property type="molecule type" value="Genomic_DNA"/>
</dbReference>
<dbReference type="Gene3D" id="2.40.50.660">
    <property type="match status" value="1"/>
</dbReference>
<accession>A0ABV6NHF8</accession>
<dbReference type="Pfam" id="PF10694">
    <property type="entry name" value="DUF2500"/>
    <property type="match status" value="1"/>
</dbReference>
<sequence>MPVNVVAKRTSVCRRRHHHNDHLHHSTSTTYYITFEVESGDRMELKLSGKEYGLMAEGDVG</sequence>
<evidence type="ECO:0000313" key="2">
    <source>
        <dbReference type="Proteomes" id="UP001589833"/>
    </source>
</evidence>
<gene>
    <name evidence="1" type="ORF">ACFFH4_13845</name>
</gene>